<dbReference type="InterPro" id="IPR002763">
    <property type="entry name" value="DUF72"/>
</dbReference>
<dbReference type="EMBL" id="BAABHB010000001">
    <property type="protein sequence ID" value="GAA4395931.1"/>
    <property type="molecule type" value="Genomic_DNA"/>
</dbReference>
<evidence type="ECO:0000313" key="2">
    <source>
        <dbReference type="Proteomes" id="UP001500936"/>
    </source>
</evidence>
<name>A0ABP8JTQ9_9BACT</name>
<dbReference type="PANTHER" id="PTHR30348">
    <property type="entry name" value="UNCHARACTERIZED PROTEIN YECE"/>
    <property type="match status" value="1"/>
</dbReference>
<sequence length="244" mass="28589">MSIHIGTSGWSYDHWQGVLYPPGTPVWDRLGYYIQHFQTVELNSSFYRWPKEATFAGWRRRLPDGFRLTVKAPRGLTHAKKLYAPEAWMVRINACWHMLGDKRAILLVQLSPNLAYDYNRLAYFLQQVPHWMQIAVEFRHPSWHQEATFSLLEQHQAAYCIMSGAYLPCILRSTAPFVYVRLHGPDTHYLYGGSYADTDLHWWADRIREWERMGKDVYVYFNNDGGGNAVRNAFTLREILANRG</sequence>
<organism evidence="1 2">
    <name type="scientific">Nibrella viscosa</name>
    <dbReference type="NCBI Taxonomy" id="1084524"/>
    <lineage>
        <taxon>Bacteria</taxon>
        <taxon>Pseudomonadati</taxon>
        <taxon>Bacteroidota</taxon>
        <taxon>Cytophagia</taxon>
        <taxon>Cytophagales</taxon>
        <taxon>Spirosomataceae</taxon>
        <taxon>Nibrella</taxon>
    </lineage>
</organism>
<dbReference type="PANTHER" id="PTHR30348:SF4">
    <property type="entry name" value="DUF72 DOMAIN-CONTAINING PROTEIN"/>
    <property type="match status" value="1"/>
</dbReference>
<dbReference type="RefSeq" id="WP_345263319.1">
    <property type="nucleotide sequence ID" value="NZ_BAABHB010000001.1"/>
</dbReference>
<dbReference type="Proteomes" id="UP001500936">
    <property type="component" value="Unassembled WGS sequence"/>
</dbReference>
<gene>
    <name evidence="1" type="ORF">GCM10023187_03450</name>
</gene>
<dbReference type="Pfam" id="PF01904">
    <property type="entry name" value="DUF72"/>
    <property type="match status" value="1"/>
</dbReference>
<dbReference type="SUPFAM" id="SSF117396">
    <property type="entry name" value="TM1631-like"/>
    <property type="match status" value="1"/>
</dbReference>
<proteinExistence type="predicted"/>
<reference evidence="2" key="1">
    <citation type="journal article" date="2019" name="Int. J. Syst. Evol. Microbiol.">
        <title>The Global Catalogue of Microorganisms (GCM) 10K type strain sequencing project: providing services to taxonomists for standard genome sequencing and annotation.</title>
        <authorList>
            <consortium name="The Broad Institute Genomics Platform"/>
            <consortium name="The Broad Institute Genome Sequencing Center for Infectious Disease"/>
            <person name="Wu L."/>
            <person name="Ma J."/>
        </authorList>
    </citation>
    <scope>NUCLEOTIDE SEQUENCE [LARGE SCALE GENOMIC DNA]</scope>
    <source>
        <strain evidence="2">JCM 17925</strain>
    </source>
</reference>
<protein>
    <submittedName>
        <fullName evidence="1">DUF72 domain-containing protein</fullName>
    </submittedName>
</protein>
<accession>A0ABP8JTQ9</accession>
<comment type="caution">
    <text evidence="1">The sequence shown here is derived from an EMBL/GenBank/DDBJ whole genome shotgun (WGS) entry which is preliminary data.</text>
</comment>
<evidence type="ECO:0000313" key="1">
    <source>
        <dbReference type="EMBL" id="GAA4395931.1"/>
    </source>
</evidence>
<keyword evidence="2" id="KW-1185">Reference proteome</keyword>
<dbReference type="InterPro" id="IPR036520">
    <property type="entry name" value="UPF0759_sf"/>
</dbReference>
<dbReference type="Gene3D" id="3.20.20.410">
    <property type="entry name" value="Protein of unknown function UPF0759"/>
    <property type="match status" value="1"/>
</dbReference>